<keyword evidence="2" id="KW-0472">Membrane</keyword>
<accession>A0A7D5GJ20</accession>
<protein>
    <submittedName>
        <fullName evidence="3">Uncharacterized protein</fullName>
    </submittedName>
</protein>
<evidence type="ECO:0000256" key="2">
    <source>
        <dbReference type="SAM" id="Phobius"/>
    </source>
</evidence>
<gene>
    <name evidence="3" type="ORF">HUG10_02995</name>
</gene>
<dbReference type="AlphaFoldDB" id="A0A7D5GJ20"/>
<evidence type="ECO:0000313" key="4">
    <source>
        <dbReference type="Proteomes" id="UP000509750"/>
    </source>
</evidence>
<evidence type="ECO:0000313" key="3">
    <source>
        <dbReference type="EMBL" id="QLG26564.1"/>
    </source>
</evidence>
<keyword evidence="2" id="KW-1133">Transmembrane helix</keyword>
<keyword evidence="2" id="KW-0812">Transmembrane</keyword>
<reference evidence="3 4" key="1">
    <citation type="submission" date="2020-07" db="EMBL/GenBank/DDBJ databases">
        <title>Gai3-2, isolated from salt lake.</title>
        <authorList>
            <person name="Cui H."/>
            <person name="Shi X."/>
        </authorList>
    </citation>
    <scope>NUCLEOTIDE SEQUENCE [LARGE SCALE GENOMIC DNA]</scope>
    <source>
        <strain evidence="3 4">Gai3-2</strain>
    </source>
</reference>
<dbReference type="EMBL" id="CP058529">
    <property type="protein sequence ID" value="QLG26564.1"/>
    <property type="molecule type" value="Genomic_DNA"/>
</dbReference>
<feature type="region of interest" description="Disordered" evidence="1">
    <location>
        <begin position="1"/>
        <end position="21"/>
    </location>
</feature>
<keyword evidence="4" id="KW-1185">Reference proteome</keyword>
<name>A0A7D5GJ20_9EURY</name>
<dbReference type="KEGG" id="halg:HUG10_02995"/>
<dbReference type="RefSeq" id="WP_179168139.1">
    <property type="nucleotide sequence ID" value="NZ_CP058529.1"/>
</dbReference>
<organism evidence="3 4">
    <name type="scientific">Halorarum halophilum</name>
    <dbReference type="NCBI Taxonomy" id="2743090"/>
    <lineage>
        <taxon>Archaea</taxon>
        <taxon>Methanobacteriati</taxon>
        <taxon>Methanobacteriota</taxon>
        <taxon>Stenosarchaea group</taxon>
        <taxon>Halobacteria</taxon>
        <taxon>Halobacteriales</taxon>
        <taxon>Haloferacaceae</taxon>
        <taxon>Halorarum</taxon>
    </lineage>
</organism>
<sequence>MTDSDPDPNNPLSPYYPSEAPGIPGSGRKWFALLLALMILLGASFGVLSLLFSL</sequence>
<evidence type="ECO:0000256" key="1">
    <source>
        <dbReference type="SAM" id="MobiDB-lite"/>
    </source>
</evidence>
<dbReference type="Proteomes" id="UP000509750">
    <property type="component" value="Chromosome"/>
</dbReference>
<dbReference type="GeneID" id="56027766"/>
<proteinExistence type="predicted"/>
<feature type="transmembrane region" description="Helical" evidence="2">
    <location>
        <begin position="30"/>
        <end position="52"/>
    </location>
</feature>